<dbReference type="GO" id="GO:0042572">
    <property type="term" value="P:retinol metabolic process"/>
    <property type="evidence" value="ECO:0007669"/>
    <property type="project" value="InterPro"/>
</dbReference>
<dbReference type="KEGG" id="pba:PSEBR_cmegl57"/>
<name>F2KH70_PSEBN</name>
<evidence type="ECO:0000313" key="3">
    <source>
        <dbReference type="Proteomes" id="UP000006692"/>
    </source>
</evidence>
<dbReference type="EMBL" id="CP002585">
    <property type="protein sequence ID" value="AEA68919.1"/>
    <property type="molecule type" value="Genomic_DNA"/>
</dbReference>
<dbReference type="PANTHER" id="PTHR46678:SF1">
    <property type="entry name" value="LECITHIN RETINOL ACYLTRANSFERASE"/>
    <property type="match status" value="1"/>
</dbReference>
<dbReference type="PANTHER" id="PTHR46678">
    <property type="entry name" value="LECITHIN RETINOL ACYLTRANSFERASE"/>
    <property type="match status" value="1"/>
</dbReference>
<reference evidence="2 3" key="1">
    <citation type="journal article" date="2011" name="J. Bacteriol.">
        <title>Complete genome sequence of a beneficial plant root-associated bacterium, Pseudomonas brassicacearum.</title>
        <authorList>
            <person name="Ortet P."/>
            <person name="Barakat M."/>
            <person name="Lalaouna D."/>
            <person name="Fochesato S."/>
            <person name="Barbe V."/>
            <person name="Vacherie B."/>
            <person name="Santaella C."/>
            <person name="Heulin T."/>
            <person name="Achouak W."/>
        </authorList>
    </citation>
    <scope>NUCLEOTIDE SEQUENCE [LARGE SCALE GENOMIC DNA]</scope>
    <source>
        <strain evidence="2 3">NFM421</strain>
    </source>
</reference>
<accession>F2KH70</accession>
<evidence type="ECO:0000313" key="2">
    <source>
        <dbReference type="EMBL" id="AEA68919.1"/>
    </source>
</evidence>
<organism evidence="2 3">
    <name type="scientific">Pseudomonas brassicacearum (strain NFM421)</name>
    <dbReference type="NCBI Taxonomy" id="994484"/>
    <lineage>
        <taxon>Bacteria</taxon>
        <taxon>Pseudomonadati</taxon>
        <taxon>Pseudomonadota</taxon>
        <taxon>Gammaproteobacteria</taxon>
        <taxon>Pseudomonadales</taxon>
        <taxon>Pseudomonadaceae</taxon>
        <taxon>Pseudomonas</taxon>
    </lineage>
</organism>
<dbReference type="Pfam" id="PF04970">
    <property type="entry name" value="LRAT"/>
    <property type="match status" value="1"/>
</dbReference>
<dbReference type="InterPro" id="IPR007053">
    <property type="entry name" value="LRAT_dom"/>
</dbReference>
<dbReference type="Proteomes" id="UP000006692">
    <property type="component" value="Chromosome"/>
</dbReference>
<dbReference type="STRING" id="994484.PSEBR_cmegl57"/>
<dbReference type="GO" id="GO:0006776">
    <property type="term" value="P:vitamin A metabolic process"/>
    <property type="evidence" value="ECO:0007669"/>
    <property type="project" value="TreeGrafter"/>
</dbReference>
<dbReference type="GO" id="GO:0047173">
    <property type="term" value="F:phosphatidylcholine-retinol O-acyltransferase activity"/>
    <property type="evidence" value="ECO:0007669"/>
    <property type="project" value="InterPro"/>
</dbReference>
<dbReference type="Gene3D" id="3.90.1720.10">
    <property type="entry name" value="endopeptidase domain like (from Nostoc punctiforme)"/>
    <property type="match status" value="1"/>
</dbReference>
<gene>
    <name evidence="2" type="ORF">PSEBR_cmegl57</name>
</gene>
<dbReference type="InterPro" id="IPR042288">
    <property type="entry name" value="LRAT"/>
</dbReference>
<evidence type="ECO:0000259" key="1">
    <source>
        <dbReference type="PROSITE" id="PS51934"/>
    </source>
</evidence>
<proteinExistence type="predicted"/>
<reference key="2">
    <citation type="submission" date="2011-03" db="EMBL/GenBank/DDBJ databases">
        <title>Complete Genome Sequence of a beneficial plant roots-associated bacterium Pseudomonas brassicacearum.</title>
        <authorList>
            <person name="Ortet P."/>
            <person name="Barakat M."/>
            <person name="Lalaouna D."/>
            <person name="Fochesato S."/>
            <person name="Barbe V."/>
            <person name="Santaella C."/>
            <person name="Heulin T."/>
            <person name="Achouak W."/>
        </authorList>
    </citation>
    <scope>NUCLEOTIDE SEQUENCE</scope>
    <source>
        <strain>NFM421</strain>
    </source>
</reference>
<dbReference type="HOGENOM" id="CLU_113472_0_0_6"/>
<protein>
    <recommendedName>
        <fullName evidence="1">LRAT domain-containing protein</fullName>
    </recommendedName>
</protein>
<feature type="domain" description="LRAT" evidence="1">
    <location>
        <begin position="88"/>
        <end position="187"/>
    </location>
</feature>
<dbReference type="AlphaFoldDB" id="F2KH70"/>
<sequence length="211" mass="23451">MKLRNPGDTVFSRVAESLLMNNLTAHAVDEFSSLRSIVLICLALMTTNVFYRLSAPTSQGQLPKDMSDVSLEPVNIEQAPGSVPIGAHLVSPRRFYLHHGIYLGGAEVAHYSGFSGSLKSGPIEVTDLEHFAKGKPVWIVEEHCEYCAEEVAHRARSRLGEDQYRVLSNNCEHFCSWCTTGESYSSQINAYLHRPRHLFALISALHPQLIA</sequence>
<dbReference type="PROSITE" id="PS51934">
    <property type="entry name" value="LRAT"/>
    <property type="match status" value="1"/>
</dbReference>